<comment type="caution">
    <text evidence="4">The sequence shown here is derived from an EMBL/GenBank/DDBJ whole genome shotgun (WGS) entry which is preliminary data.</text>
</comment>
<protein>
    <submittedName>
        <fullName evidence="4">Polysaccharide deacetylase family protein</fullName>
    </submittedName>
</protein>
<gene>
    <name evidence="4" type="ORF">GCM10009799_45370</name>
</gene>
<dbReference type="InterPro" id="IPR002509">
    <property type="entry name" value="NODB_dom"/>
</dbReference>
<evidence type="ECO:0000256" key="2">
    <source>
        <dbReference type="SAM" id="SignalP"/>
    </source>
</evidence>
<dbReference type="InterPro" id="IPR011330">
    <property type="entry name" value="Glyco_hydro/deAcase_b/a-brl"/>
</dbReference>
<dbReference type="SUPFAM" id="SSF88713">
    <property type="entry name" value="Glycoside hydrolase/deacetylase"/>
    <property type="match status" value="1"/>
</dbReference>
<reference evidence="4 5" key="1">
    <citation type="journal article" date="2019" name="Int. J. Syst. Evol. Microbiol.">
        <title>The Global Catalogue of Microorganisms (GCM) 10K type strain sequencing project: providing services to taxonomists for standard genome sequencing and annotation.</title>
        <authorList>
            <consortium name="The Broad Institute Genomics Platform"/>
            <consortium name="The Broad Institute Genome Sequencing Center for Infectious Disease"/>
            <person name="Wu L."/>
            <person name="Ma J."/>
        </authorList>
    </citation>
    <scope>NUCLEOTIDE SEQUENCE [LARGE SCALE GENOMIC DNA]</scope>
    <source>
        <strain evidence="4 5">JCM 15313</strain>
    </source>
</reference>
<dbReference type="InterPro" id="IPR050248">
    <property type="entry name" value="Polysacc_deacetylase_ArnD"/>
</dbReference>
<evidence type="ECO:0000259" key="3">
    <source>
        <dbReference type="PROSITE" id="PS51677"/>
    </source>
</evidence>
<feature type="signal peptide" evidence="2">
    <location>
        <begin position="1"/>
        <end position="24"/>
    </location>
</feature>
<feature type="domain" description="NodB homology" evidence="3">
    <location>
        <begin position="55"/>
        <end position="232"/>
    </location>
</feature>
<dbReference type="PANTHER" id="PTHR10587:SF134">
    <property type="entry name" value="SECRETED PROTEIN"/>
    <property type="match status" value="1"/>
</dbReference>
<keyword evidence="5" id="KW-1185">Reference proteome</keyword>
<dbReference type="CDD" id="cd10917">
    <property type="entry name" value="CE4_NodB_like_6s_7s"/>
    <property type="match status" value="1"/>
</dbReference>
<evidence type="ECO:0000313" key="4">
    <source>
        <dbReference type="EMBL" id="GAA2012004.1"/>
    </source>
</evidence>
<evidence type="ECO:0000256" key="1">
    <source>
        <dbReference type="SAM" id="MobiDB-lite"/>
    </source>
</evidence>
<dbReference type="Pfam" id="PF01522">
    <property type="entry name" value="Polysacc_deac_1"/>
    <property type="match status" value="1"/>
</dbReference>
<dbReference type="EMBL" id="BAAAPC010000024">
    <property type="protein sequence ID" value="GAA2012004.1"/>
    <property type="molecule type" value="Genomic_DNA"/>
</dbReference>
<evidence type="ECO:0000313" key="5">
    <source>
        <dbReference type="Proteomes" id="UP001501585"/>
    </source>
</evidence>
<sequence>MLGIGALLVALVSALAACTPPSPAKPSTARKSAPSPSATPRTIEDADYRVDTDDPVVFLTIDDGATRDPKMADVLKEAGVPATFFLTDQYVREDADFFRRLRDATGSQIENHTLDHPDLKSQSADEQRRQICATSDNYEEEFGRRPTLLRPPYGSFDDDTLRAAAECGATHVVHWSAEIANGKIQFASGDRLRAGDIVLMHFREQFREDVDRFAEEAEKSGLKPALLEDYLT</sequence>
<proteinExistence type="predicted"/>
<dbReference type="Proteomes" id="UP001501585">
    <property type="component" value="Unassembled WGS sequence"/>
</dbReference>
<feature type="region of interest" description="Disordered" evidence="1">
    <location>
        <begin position="20"/>
        <end position="47"/>
    </location>
</feature>
<feature type="chain" id="PRO_5045354991" evidence="2">
    <location>
        <begin position="25"/>
        <end position="232"/>
    </location>
</feature>
<name>A0ABN2TJT3_9ACTN</name>
<organism evidence="4 5">
    <name type="scientific">Nocardiopsis rhodophaea</name>
    <dbReference type="NCBI Taxonomy" id="280238"/>
    <lineage>
        <taxon>Bacteria</taxon>
        <taxon>Bacillati</taxon>
        <taxon>Actinomycetota</taxon>
        <taxon>Actinomycetes</taxon>
        <taxon>Streptosporangiales</taxon>
        <taxon>Nocardiopsidaceae</taxon>
        <taxon>Nocardiopsis</taxon>
    </lineage>
</organism>
<accession>A0ABN2TJT3</accession>
<dbReference type="Gene3D" id="3.20.20.370">
    <property type="entry name" value="Glycoside hydrolase/deacetylase"/>
    <property type="match status" value="1"/>
</dbReference>
<dbReference type="PROSITE" id="PS51677">
    <property type="entry name" value="NODB"/>
    <property type="match status" value="1"/>
</dbReference>
<dbReference type="PANTHER" id="PTHR10587">
    <property type="entry name" value="GLYCOSYL TRANSFERASE-RELATED"/>
    <property type="match status" value="1"/>
</dbReference>
<keyword evidence="2" id="KW-0732">Signal</keyword>